<organism evidence="1">
    <name type="scientific">marine sediment metagenome</name>
    <dbReference type="NCBI Taxonomy" id="412755"/>
    <lineage>
        <taxon>unclassified sequences</taxon>
        <taxon>metagenomes</taxon>
        <taxon>ecological metagenomes</taxon>
    </lineage>
</organism>
<dbReference type="EMBL" id="LAZR01054015">
    <property type="protein sequence ID" value="KKK79461.1"/>
    <property type="molecule type" value="Genomic_DNA"/>
</dbReference>
<evidence type="ECO:0000313" key="1">
    <source>
        <dbReference type="EMBL" id="KKK79461.1"/>
    </source>
</evidence>
<sequence>MKQPLICHQPDRDVPKVKCSWPLPCPWHTVIIDISDEPAELRIPLTAKNALRHRRKLEDIGNIL</sequence>
<protein>
    <submittedName>
        <fullName evidence="1">Uncharacterized protein</fullName>
    </submittedName>
</protein>
<accession>A0A0F9B4G5</accession>
<name>A0A0F9B4G5_9ZZZZ</name>
<gene>
    <name evidence="1" type="ORF">LCGC14_2833280</name>
</gene>
<dbReference type="AlphaFoldDB" id="A0A0F9B4G5"/>
<proteinExistence type="predicted"/>
<reference evidence="1" key="1">
    <citation type="journal article" date="2015" name="Nature">
        <title>Complex archaea that bridge the gap between prokaryotes and eukaryotes.</title>
        <authorList>
            <person name="Spang A."/>
            <person name="Saw J.H."/>
            <person name="Jorgensen S.L."/>
            <person name="Zaremba-Niedzwiedzka K."/>
            <person name="Martijn J."/>
            <person name="Lind A.E."/>
            <person name="van Eijk R."/>
            <person name="Schleper C."/>
            <person name="Guy L."/>
            <person name="Ettema T.J."/>
        </authorList>
    </citation>
    <scope>NUCLEOTIDE SEQUENCE</scope>
</reference>
<comment type="caution">
    <text evidence="1">The sequence shown here is derived from an EMBL/GenBank/DDBJ whole genome shotgun (WGS) entry which is preliminary data.</text>
</comment>